<dbReference type="Proteomes" id="UP001610810">
    <property type="component" value="Unassembled WGS sequence"/>
</dbReference>
<evidence type="ECO:0000313" key="2">
    <source>
        <dbReference type="EMBL" id="MFI0577386.1"/>
    </source>
</evidence>
<reference evidence="2 3" key="1">
    <citation type="submission" date="2024-10" db="EMBL/GenBank/DDBJ databases">
        <authorList>
            <person name="Wannawong T."/>
            <person name="Kuncharoen N."/>
            <person name="Mhuantong W."/>
        </authorList>
    </citation>
    <scope>NUCLEOTIDE SEQUENCE [LARGE SCALE GENOMIC DNA]</scope>
    <source>
        <strain evidence="2 3">CALK1-4</strain>
    </source>
</reference>
<protein>
    <submittedName>
        <fullName evidence="2">ABC transporter</fullName>
    </submittedName>
</protein>
<feature type="transmembrane region" description="Helical" evidence="1">
    <location>
        <begin position="21"/>
        <end position="40"/>
    </location>
</feature>
<feature type="transmembrane region" description="Helical" evidence="1">
    <location>
        <begin position="89"/>
        <end position="109"/>
    </location>
</feature>
<keyword evidence="1" id="KW-0812">Transmembrane</keyword>
<name>A0ABW7SAT0_STRTE</name>
<accession>A0ABW7SAT0</accession>
<keyword evidence="1" id="KW-0472">Membrane</keyword>
<organism evidence="2 3">
    <name type="scientific">Streptomyces tendae</name>
    <dbReference type="NCBI Taxonomy" id="1932"/>
    <lineage>
        <taxon>Bacteria</taxon>
        <taxon>Bacillati</taxon>
        <taxon>Actinomycetota</taxon>
        <taxon>Actinomycetes</taxon>
        <taxon>Kitasatosporales</taxon>
        <taxon>Streptomycetaceae</taxon>
        <taxon>Streptomyces</taxon>
    </lineage>
</organism>
<feature type="transmembrane region" description="Helical" evidence="1">
    <location>
        <begin position="188"/>
        <end position="205"/>
    </location>
</feature>
<sequence length="222" mass="22532">MTAVRGVAPELVGPVWRTLPWRALAAAGTLGLLVAATPLVTGGEPAPWQTLLLLRGVALIGALGLAFLLDDPARHLTAPLPTPRPVRQALRVVLVAPLAALWWTAVLLLTPSASRPPVGGVTLEAAAVGVLALAAAALAVRLTDEARPGPFVASSLLLTAVLAPLLAPEGWALFVQGDDPRWSAGHDRWAVLAVAAAVVGALCGPEPLGRGARRIGGAGAPV</sequence>
<proteinExistence type="predicted"/>
<evidence type="ECO:0000256" key="1">
    <source>
        <dbReference type="SAM" id="Phobius"/>
    </source>
</evidence>
<keyword evidence="3" id="KW-1185">Reference proteome</keyword>
<dbReference type="EMBL" id="JBIQWK010000019">
    <property type="protein sequence ID" value="MFI0577386.1"/>
    <property type="molecule type" value="Genomic_DNA"/>
</dbReference>
<feature type="transmembrane region" description="Helical" evidence="1">
    <location>
        <begin position="52"/>
        <end position="69"/>
    </location>
</feature>
<keyword evidence="1" id="KW-1133">Transmembrane helix</keyword>
<evidence type="ECO:0000313" key="3">
    <source>
        <dbReference type="Proteomes" id="UP001610810"/>
    </source>
</evidence>
<comment type="caution">
    <text evidence="2">The sequence shown here is derived from an EMBL/GenBank/DDBJ whole genome shotgun (WGS) entry which is preliminary data.</text>
</comment>
<feature type="transmembrane region" description="Helical" evidence="1">
    <location>
        <begin position="151"/>
        <end position="168"/>
    </location>
</feature>
<gene>
    <name evidence="2" type="ORF">ACH3YB_37790</name>
</gene>
<feature type="transmembrane region" description="Helical" evidence="1">
    <location>
        <begin position="121"/>
        <end position="139"/>
    </location>
</feature>